<reference evidence="5 6" key="1">
    <citation type="journal article" date="2022" name="bioRxiv">
        <title>Genomics of Preaxostyla Flagellates Illuminates Evolutionary Transitions and the Path Towards Mitochondrial Loss.</title>
        <authorList>
            <person name="Novak L.V.F."/>
            <person name="Treitli S.C."/>
            <person name="Pyrih J."/>
            <person name="Halakuc P."/>
            <person name="Pipaliya S.V."/>
            <person name="Vacek V."/>
            <person name="Brzon O."/>
            <person name="Soukal P."/>
            <person name="Eme L."/>
            <person name="Dacks J.B."/>
            <person name="Karnkowska A."/>
            <person name="Elias M."/>
            <person name="Hampl V."/>
        </authorList>
    </citation>
    <scope>NUCLEOTIDE SEQUENCE [LARGE SCALE GENOMIC DNA]</scope>
    <source>
        <strain evidence="5">NAU3</strain>
        <tissue evidence="5">Gut</tissue>
    </source>
</reference>
<dbReference type="PANTHER" id="PTHR46402">
    <property type="entry name" value="SET AND MYND DOMAIN-CONTAINING PROTEIN 5"/>
    <property type="match status" value="1"/>
</dbReference>
<accession>A0ABQ9XMM7</accession>
<dbReference type="SUPFAM" id="SSF82199">
    <property type="entry name" value="SET domain"/>
    <property type="match status" value="1"/>
</dbReference>
<evidence type="ECO:0000256" key="3">
    <source>
        <dbReference type="ARBA" id="ARBA00022691"/>
    </source>
</evidence>
<evidence type="ECO:0000256" key="2">
    <source>
        <dbReference type="ARBA" id="ARBA00022679"/>
    </source>
</evidence>
<dbReference type="PANTHER" id="PTHR46402:SF2">
    <property type="entry name" value="HISTONE-LYSINE N-TRIMETHYLTRANSFERASE SMYD5"/>
    <property type="match status" value="1"/>
</dbReference>
<dbReference type="InterPro" id="IPR001214">
    <property type="entry name" value="SET_dom"/>
</dbReference>
<name>A0ABQ9XMM7_9EUKA</name>
<keyword evidence="3" id="KW-0949">S-adenosyl-L-methionine</keyword>
<keyword evidence="6" id="KW-1185">Reference proteome</keyword>
<sequence length="438" mass="49197">MSTDASCILSDQDTLRLIDALSETDSPRLRNALHLHLSNSTNLQDLSAKFLQQTYITSYVLPRHTSSWCSPKFIDKAHGRVLHSLKALNKGSIVLVEKPLIQAPIRETMTSTQSCHHCLKFVGTLDDQFQRAASFRNPTKSIKSFPHFTPTHAQSSSTPSIPFLLEFLKECDATHLIAARLICSFINKINRQLPYMYWAKKPFSSFVNCAEKRNDKTLEKKEHKSDDDDLFDISEYMDDSSDSSEDEFPLEQNLMTQTHILKLNDLAFRRVHKETYTNRSIIPFLIAGTETTFPIAHTFRMSPFLSFIDLISIVTCNATWYGHQNPIDEYILSASTETCKKSGKRQDSVSPASLGYTANHSALVPLDSLPKSMGLALFLIQSNANHSCQPNTEIVLSKGELSLTLQNAVQADEELCISYLNENEQALPVCLKESEAGP</sequence>
<dbReference type="Proteomes" id="UP001281761">
    <property type="component" value="Unassembled WGS sequence"/>
</dbReference>
<dbReference type="Pfam" id="PF00856">
    <property type="entry name" value="SET"/>
    <property type="match status" value="1"/>
</dbReference>
<keyword evidence="1" id="KW-0489">Methyltransferase</keyword>
<dbReference type="Gene3D" id="2.170.270.10">
    <property type="entry name" value="SET domain"/>
    <property type="match status" value="1"/>
</dbReference>
<organism evidence="5 6">
    <name type="scientific">Blattamonas nauphoetae</name>
    <dbReference type="NCBI Taxonomy" id="2049346"/>
    <lineage>
        <taxon>Eukaryota</taxon>
        <taxon>Metamonada</taxon>
        <taxon>Preaxostyla</taxon>
        <taxon>Oxymonadida</taxon>
        <taxon>Blattamonas</taxon>
    </lineage>
</organism>
<dbReference type="InterPro" id="IPR046341">
    <property type="entry name" value="SET_dom_sf"/>
</dbReference>
<evidence type="ECO:0000259" key="4">
    <source>
        <dbReference type="Pfam" id="PF00856"/>
    </source>
</evidence>
<feature type="domain" description="SET" evidence="4">
    <location>
        <begin position="361"/>
        <end position="419"/>
    </location>
</feature>
<evidence type="ECO:0000313" key="5">
    <source>
        <dbReference type="EMBL" id="KAK2952769.1"/>
    </source>
</evidence>
<proteinExistence type="predicted"/>
<comment type="caution">
    <text evidence="5">The sequence shown here is derived from an EMBL/GenBank/DDBJ whole genome shotgun (WGS) entry which is preliminary data.</text>
</comment>
<keyword evidence="2" id="KW-0808">Transferase</keyword>
<gene>
    <name evidence="5" type="ORF">BLNAU_12237</name>
</gene>
<evidence type="ECO:0000313" key="6">
    <source>
        <dbReference type="Proteomes" id="UP001281761"/>
    </source>
</evidence>
<protein>
    <recommendedName>
        <fullName evidence="4">SET domain-containing protein</fullName>
    </recommendedName>
</protein>
<evidence type="ECO:0000256" key="1">
    <source>
        <dbReference type="ARBA" id="ARBA00022603"/>
    </source>
</evidence>
<dbReference type="EMBL" id="JARBJD010000099">
    <property type="protein sequence ID" value="KAK2952769.1"/>
    <property type="molecule type" value="Genomic_DNA"/>
</dbReference>